<protein>
    <recommendedName>
        <fullName evidence="7">Amino acid transporter transmembrane domain-containing protein</fullName>
    </recommendedName>
</protein>
<keyword evidence="2 6" id="KW-0812">Transmembrane</keyword>
<dbReference type="AlphaFoldDB" id="A0A0G4G4V3"/>
<feature type="region of interest" description="Disordered" evidence="5">
    <location>
        <begin position="353"/>
        <end position="382"/>
    </location>
</feature>
<keyword evidence="3 6" id="KW-1133">Transmembrane helix</keyword>
<evidence type="ECO:0000256" key="5">
    <source>
        <dbReference type="SAM" id="MobiDB-lite"/>
    </source>
</evidence>
<evidence type="ECO:0000313" key="8">
    <source>
        <dbReference type="EMBL" id="CEM23427.1"/>
    </source>
</evidence>
<evidence type="ECO:0000256" key="2">
    <source>
        <dbReference type="ARBA" id="ARBA00022692"/>
    </source>
</evidence>
<feature type="transmembrane region" description="Helical" evidence="6">
    <location>
        <begin position="464"/>
        <end position="483"/>
    </location>
</feature>
<name>A0A0G4G4V3_9ALVE</name>
<evidence type="ECO:0000259" key="7">
    <source>
        <dbReference type="Pfam" id="PF01490"/>
    </source>
</evidence>
<feature type="transmembrane region" description="Helical" evidence="6">
    <location>
        <begin position="55"/>
        <end position="75"/>
    </location>
</feature>
<sequence length="575" mass="61418">MSRSTLDFFGREGEAYDEGLLNVMSLDLLIACARRTGTNSYEEIAECAFGSFARLITVIVSITLLFLVVTAYILTVSDIVSPLMLAWLPEETLDSIGGAFWMERGIKLITILLVSPLTYCRNLSALRHVSYVVFTMAALVTTAVIVNVVPILGKEHTTYVTNDESEVKPVRVGPDFAGIRLWPAAVTGMADVAFVLPALILSMMSHPNALPLHSELAQPTRRRIRLIILATVCLCVVLYSVIGTFGYLWASSAICGSLVLNFPPENKFMMIGRLGLGFACMLKIPLLLLPLRISCWKLVELVQSARKGYWVGCSGVPLEELGPSPPPSPPAELAEAADRQQIVTPTNVVLLQSTPTQGGGGNLEAGGGGSPLGKGEGESPAGGIGMAQAARDLLVPREGGGAGGGPRSRGRDASVFMSIRSGDGAGVGDMSFVSVDRHSLLYDVATGWDVPTPGHQVNEMPSTVLIVLTSLLLVALAVMVLSVSSIVSVWALAGSSCGISFAFIMPPSYFLRIRRQTPWNARKPAWSRTRYMGTCLQIGALLMLVGAIPMGVLAVHQALLHLRDSTCPAIEEVTR</sequence>
<organism evidence="8">
    <name type="scientific">Chromera velia CCMP2878</name>
    <dbReference type="NCBI Taxonomy" id="1169474"/>
    <lineage>
        <taxon>Eukaryota</taxon>
        <taxon>Sar</taxon>
        <taxon>Alveolata</taxon>
        <taxon>Colpodellida</taxon>
        <taxon>Chromeraceae</taxon>
        <taxon>Chromera</taxon>
    </lineage>
</organism>
<evidence type="ECO:0000256" key="3">
    <source>
        <dbReference type="ARBA" id="ARBA00022989"/>
    </source>
</evidence>
<dbReference type="Pfam" id="PF01490">
    <property type="entry name" value="Aa_trans"/>
    <property type="match status" value="2"/>
</dbReference>
<dbReference type="GO" id="GO:0015179">
    <property type="term" value="F:L-amino acid transmembrane transporter activity"/>
    <property type="evidence" value="ECO:0007669"/>
    <property type="project" value="TreeGrafter"/>
</dbReference>
<proteinExistence type="predicted"/>
<accession>A0A0G4G4V3</accession>
<gene>
    <name evidence="8" type="ORF">Cvel_20260</name>
</gene>
<feature type="domain" description="Amino acid transporter transmembrane" evidence="7">
    <location>
        <begin position="464"/>
        <end position="547"/>
    </location>
</feature>
<evidence type="ECO:0000256" key="6">
    <source>
        <dbReference type="SAM" id="Phobius"/>
    </source>
</evidence>
<dbReference type="VEuPathDB" id="CryptoDB:Cvel_20260"/>
<feature type="transmembrane region" description="Helical" evidence="6">
    <location>
        <begin position="181"/>
        <end position="205"/>
    </location>
</feature>
<feature type="transmembrane region" description="Helical" evidence="6">
    <location>
        <begin position="531"/>
        <end position="555"/>
    </location>
</feature>
<dbReference type="PANTHER" id="PTHR22950">
    <property type="entry name" value="AMINO ACID TRANSPORTER"/>
    <property type="match status" value="1"/>
</dbReference>
<feature type="transmembrane region" description="Helical" evidence="6">
    <location>
        <begin position="95"/>
        <end position="119"/>
    </location>
</feature>
<dbReference type="PhylomeDB" id="A0A0G4G4V3"/>
<feature type="transmembrane region" description="Helical" evidence="6">
    <location>
        <begin position="270"/>
        <end position="289"/>
    </location>
</feature>
<feature type="transmembrane region" description="Helical" evidence="6">
    <location>
        <begin position="226"/>
        <end position="250"/>
    </location>
</feature>
<feature type="transmembrane region" description="Helical" evidence="6">
    <location>
        <begin position="131"/>
        <end position="152"/>
    </location>
</feature>
<feature type="domain" description="Amino acid transporter transmembrane" evidence="7">
    <location>
        <begin position="19"/>
        <end position="295"/>
    </location>
</feature>
<evidence type="ECO:0000256" key="4">
    <source>
        <dbReference type="ARBA" id="ARBA00023136"/>
    </source>
</evidence>
<comment type="subcellular location">
    <subcellularLocation>
        <location evidence="1">Membrane</location>
        <topology evidence="1">Multi-pass membrane protein</topology>
    </subcellularLocation>
</comment>
<dbReference type="InterPro" id="IPR013057">
    <property type="entry name" value="AA_transpt_TM"/>
</dbReference>
<feature type="compositionally biased region" description="Gly residues" evidence="5">
    <location>
        <begin position="357"/>
        <end position="382"/>
    </location>
</feature>
<reference evidence="8" key="1">
    <citation type="submission" date="2014-11" db="EMBL/GenBank/DDBJ databases">
        <authorList>
            <person name="Otto D Thomas"/>
            <person name="Naeem Raeece"/>
        </authorList>
    </citation>
    <scope>NUCLEOTIDE SEQUENCE</scope>
</reference>
<evidence type="ECO:0000256" key="1">
    <source>
        <dbReference type="ARBA" id="ARBA00004141"/>
    </source>
</evidence>
<feature type="transmembrane region" description="Helical" evidence="6">
    <location>
        <begin position="489"/>
        <end position="511"/>
    </location>
</feature>
<dbReference type="EMBL" id="CDMZ01000891">
    <property type="protein sequence ID" value="CEM23427.1"/>
    <property type="molecule type" value="Genomic_DNA"/>
</dbReference>
<keyword evidence="4 6" id="KW-0472">Membrane</keyword>
<dbReference type="GO" id="GO:0016020">
    <property type="term" value="C:membrane"/>
    <property type="evidence" value="ECO:0007669"/>
    <property type="project" value="UniProtKB-SubCell"/>
</dbReference>